<dbReference type="Proteomes" id="UP000648984">
    <property type="component" value="Unassembled WGS sequence"/>
</dbReference>
<evidence type="ECO:0000256" key="1">
    <source>
        <dbReference type="SAM" id="MobiDB-lite"/>
    </source>
</evidence>
<keyword evidence="3" id="KW-1185">Reference proteome</keyword>
<keyword evidence="2" id="KW-0012">Acyltransferase</keyword>
<accession>A0ABX1QDB8</accession>
<name>A0ABX1QDB8_9RHOO</name>
<organism evidence="2 3">
    <name type="scientific">Aromatoleum diolicum</name>
    <dbReference type="NCBI Taxonomy" id="75796"/>
    <lineage>
        <taxon>Bacteria</taxon>
        <taxon>Pseudomonadati</taxon>
        <taxon>Pseudomonadota</taxon>
        <taxon>Betaproteobacteria</taxon>
        <taxon>Rhodocyclales</taxon>
        <taxon>Rhodocyclaceae</taxon>
        <taxon>Aromatoleum</taxon>
    </lineage>
</organism>
<dbReference type="InterPro" id="IPR022484">
    <property type="entry name" value="PEP-CTERM/exosrtase_acylTfrase"/>
</dbReference>
<dbReference type="Pfam" id="PF13444">
    <property type="entry name" value="Acetyltransf_5"/>
    <property type="match status" value="1"/>
</dbReference>
<dbReference type="EMBL" id="WTVQ01000029">
    <property type="protein sequence ID" value="NMG76293.1"/>
    <property type="molecule type" value="Genomic_DNA"/>
</dbReference>
<dbReference type="NCBIfam" id="TIGR03694">
    <property type="entry name" value="exosort_acyl"/>
    <property type="match status" value="1"/>
</dbReference>
<sequence>MLLFDRFNLGHGFRKYFEIHPATTDSLRDDVYRVRHEVYCEELRFEPVRPDRRETDEYDSHSLHCLLSTSTEPRKPVGCTRVVLAKANEPDYLLPFERTCAATLDRSIVDPARLPREQIAEVSRLAVRSAYRRRRGETVADAPIHDEDFGSTIQPRFPYIPIGLYLGAIALAARSGIETLFVLTEPRLASHFAKLGVDVRQIGGAVEHRGTRIPSMMDVQGIIKGMRFLLKPMWRTIQEEIEMAYEQSAGSDPKDKRAPDDPRK</sequence>
<evidence type="ECO:0000313" key="2">
    <source>
        <dbReference type="EMBL" id="NMG76293.1"/>
    </source>
</evidence>
<protein>
    <submittedName>
        <fullName evidence="2">PEP-CTERM/exosortase system-associated acyltransferase</fullName>
    </submittedName>
</protein>
<dbReference type="InterPro" id="IPR016181">
    <property type="entry name" value="Acyl_CoA_acyltransferase"/>
</dbReference>
<evidence type="ECO:0000313" key="3">
    <source>
        <dbReference type="Proteomes" id="UP000648984"/>
    </source>
</evidence>
<dbReference type="GO" id="GO:0016746">
    <property type="term" value="F:acyltransferase activity"/>
    <property type="evidence" value="ECO:0007669"/>
    <property type="project" value="UniProtKB-KW"/>
</dbReference>
<keyword evidence="2" id="KW-0808">Transferase</keyword>
<feature type="compositionally biased region" description="Basic and acidic residues" evidence="1">
    <location>
        <begin position="252"/>
        <end position="264"/>
    </location>
</feature>
<dbReference type="Gene3D" id="3.40.630.30">
    <property type="match status" value="1"/>
</dbReference>
<dbReference type="SUPFAM" id="SSF55729">
    <property type="entry name" value="Acyl-CoA N-acyltransferases (Nat)"/>
    <property type="match status" value="1"/>
</dbReference>
<reference evidence="2 3" key="1">
    <citation type="submission" date="2019-12" db="EMBL/GenBank/DDBJ databases">
        <title>Comparative genomics gives insights into the taxonomy of the Azoarcus-Aromatoleum group and reveals separate origins of nif in the plant-associated Azoarcus and non-plant-associated Aromatoleum sub-groups.</title>
        <authorList>
            <person name="Lafos M."/>
            <person name="Maluk M."/>
            <person name="Batista M."/>
            <person name="Junghare M."/>
            <person name="Carmona M."/>
            <person name="Faoro H."/>
            <person name="Cruz L.M."/>
            <person name="Battistoni F."/>
            <person name="De Souza E."/>
            <person name="Pedrosa F."/>
            <person name="Chen W.-M."/>
            <person name="Poole P.S."/>
            <person name="Dixon R.A."/>
            <person name="James E.K."/>
        </authorList>
    </citation>
    <scope>NUCLEOTIDE SEQUENCE [LARGE SCALE GENOMIC DNA]</scope>
    <source>
        <strain evidence="2 3">22Lin</strain>
    </source>
</reference>
<proteinExistence type="predicted"/>
<dbReference type="RefSeq" id="WP_169261434.1">
    <property type="nucleotide sequence ID" value="NZ_WTVQ01000029.1"/>
</dbReference>
<gene>
    <name evidence="2" type="ORF">GPA25_16150</name>
</gene>
<comment type="caution">
    <text evidence="2">The sequence shown here is derived from an EMBL/GenBank/DDBJ whole genome shotgun (WGS) entry which is preliminary data.</text>
</comment>
<feature type="region of interest" description="Disordered" evidence="1">
    <location>
        <begin position="245"/>
        <end position="264"/>
    </location>
</feature>